<dbReference type="Gene3D" id="3.40.30.10">
    <property type="entry name" value="Glutaredoxin"/>
    <property type="match status" value="1"/>
</dbReference>
<sequence length="221" mass="25947">MKDMEELSKNDIKHLEELSENDIKQELSENDIKQELSDNDISGFLFVFAFIDLNNHIYDLFSFDSAQENLPPPLDSKSKQPPPLFDGTTRLYTSYSCPFAQRVWITRNYKGLQDKIKLVPLKIQDRPAWYKEKDLAKREFAEELFIHIDTFTKDVYTSFNGDPRKEAGPAFDYLEKALHKFDYGPFFLGQFSLELHKIDAYKPTKTDPKQLVELFKNRFLV</sequence>
<gene>
    <name evidence="2" type="ORF">Dsin_006347</name>
</gene>
<dbReference type="InterPro" id="IPR004045">
    <property type="entry name" value="Glutathione_S-Trfase_N"/>
</dbReference>
<evidence type="ECO:0000313" key="3">
    <source>
        <dbReference type="Proteomes" id="UP001281410"/>
    </source>
</evidence>
<dbReference type="AlphaFoldDB" id="A0AAE0AZF2"/>
<protein>
    <recommendedName>
        <fullName evidence="1">GST N-terminal domain-containing protein</fullName>
    </recommendedName>
</protein>
<dbReference type="SUPFAM" id="SSF52833">
    <property type="entry name" value="Thioredoxin-like"/>
    <property type="match status" value="1"/>
</dbReference>
<dbReference type="Pfam" id="PF13409">
    <property type="entry name" value="GST_N_2"/>
    <property type="match status" value="1"/>
</dbReference>
<dbReference type="GO" id="GO:0004364">
    <property type="term" value="F:glutathione transferase activity"/>
    <property type="evidence" value="ECO:0007669"/>
    <property type="project" value="InterPro"/>
</dbReference>
<comment type="caution">
    <text evidence="2">The sequence shown here is derived from an EMBL/GenBank/DDBJ whole genome shotgun (WGS) entry which is preliminary data.</text>
</comment>
<dbReference type="EMBL" id="JANJYJ010000002">
    <property type="protein sequence ID" value="KAK3226485.1"/>
    <property type="molecule type" value="Genomic_DNA"/>
</dbReference>
<evidence type="ECO:0000313" key="2">
    <source>
        <dbReference type="EMBL" id="KAK3226485.1"/>
    </source>
</evidence>
<name>A0AAE0AZF2_9ROSI</name>
<evidence type="ECO:0000259" key="1">
    <source>
        <dbReference type="Pfam" id="PF13409"/>
    </source>
</evidence>
<reference evidence="2" key="1">
    <citation type="journal article" date="2023" name="Plant J.">
        <title>Genome sequences and population genomics provide insights into the demographic history, inbreeding, and mutation load of two 'living fossil' tree species of Dipteronia.</title>
        <authorList>
            <person name="Feng Y."/>
            <person name="Comes H.P."/>
            <person name="Chen J."/>
            <person name="Zhu S."/>
            <person name="Lu R."/>
            <person name="Zhang X."/>
            <person name="Li P."/>
            <person name="Qiu J."/>
            <person name="Olsen K.M."/>
            <person name="Qiu Y."/>
        </authorList>
    </citation>
    <scope>NUCLEOTIDE SEQUENCE</scope>
    <source>
        <strain evidence="2">NBL</strain>
    </source>
</reference>
<dbReference type="Gene3D" id="1.20.1050.10">
    <property type="match status" value="1"/>
</dbReference>
<dbReference type="Proteomes" id="UP001281410">
    <property type="component" value="Unassembled WGS sequence"/>
</dbReference>
<feature type="domain" description="GST N-terminal" evidence="1">
    <location>
        <begin position="97"/>
        <end position="132"/>
    </location>
</feature>
<organism evidence="2 3">
    <name type="scientific">Dipteronia sinensis</name>
    <dbReference type="NCBI Taxonomy" id="43782"/>
    <lineage>
        <taxon>Eukaryota</taxon>
        <taxon>Viridiplantae</taxon>
        <taxon>Streptophyta</taxon>
        <taxon>Embryophyta</taxon>
        <taxon>Tracheophyta</taxon>
        <taxon>Spermatophyta</taxon>
        <taxon>Magnoliopsida</taxon>
        <taxon>eudicotyledons</taxon>
        <taxon>Gunneridae</taxon>
        <taxon>Pentapetalae</taxon>
        <taxon>rosids</taxon>
        <taxon>malvids</taxon>
        <taxon>Sapindales</taxon>
        <taxon>Sapindaceae</taxon>
        <taxon>Hippocastanoideae</taxon>
        <taxon>Acereae</taxon>
        <taxon>Dipteronia</taxon>
    </lineage>
</organism>
<proteinExistence type="predicted"/>
<dbReference type="InterPro" id="IPR044629">
    <property type="entry name" value="GSTL1/2/3"/>
</dbReference>
<dbReference type="PANTHER" id="PTHR44328:SF6">
    <property type="entry name" value="GLUTATHIONE S-TRANSFERASE L1-RELATED"/>
    <property type="match status" value="1"/>
</dbReference>
<keyword evidence="3" id="KW-1185">Reference proteome</keyword>
<accession>A0AAE0AZF2</accession>
<dbReference type="InterPro" id="IPR036249">
    <property type="entry name" value="Thioredoxin-like_sf"/>
</dbReference>
<dbReference type="PANTHER" id="PTHR44328">
    <property type="entry name" value="GLUTATHIONE S-TRANSFERASE L1"/>
    <property type="match status" value="1"/>
</dbReference>